<feature type="compositionally biased region" description="Low complexity" evidence="1">
    <location>
        <begin position="30"/>
        <end position="39"/>
    </location>
</feature>
<gene>
    <name evidence="2" type="ORF">c0_g1_i4</name>
    <name evidence="3" type="ORF">c0_g1_i9</name>
</gene>
<dbReference type="EMBL" id="GDHF01012850">
    <property type="protein sequence ID" value="JAI39464.1"/>
    <property type="molecule type" value="Transcribed_RNA"/>
</dbReference>
<evidence type="ECO:0000313" key="3">
    <source>
        <dbReference type="EMBL" id="JAI41119.1"/>
    </source>
</evidence>
<reference evidence="3" key="1">
    <citation type="submission" date="2015-06" db="EMBL/GenBank/DDBJ databases">
        <authorList>
            <person name="Hoefler B.C."/>
            <person name="Straight P.D."/>
        </authorList>
    </citation>
    <scope>NUCLEOTIDE SEQUENCE</scope>
</reference>
<organism evidence="3">
    <name type="scientific">Bactrocera latifrons</name>
    <name type="common">Malaysian fruit fly</name>
    <name type="synonym">Chaetodacus latifrons</name>
    <dbReference type="NCBI Taxonomy" id="174628"/>
    <lineage>
        <taxon>Eukaryota</taxon>
        <taxon>Metazoa</taxon>
        <taxon>Ecdysozoa</taxon>
        <taxon>Arthropoda</taxon>
        <taxon>Hexapoda</taxon>
        <taxon>Insecta</taxon>
        <taxon>Pterygota</taxon>
        <taxon>Neoptera</taxon>
        <taxon>Endopterygota</taxon>
        <taxon>Diptera</taxon>
        <taxon>Brachycera</taxon>
        <taxon>Muscomorpha</taxon>
        <taxon>Tephritoidea</taxon>
        <taxon>Tephritidae</taxon>
        <taxon>Bactrocera</taxon>
        <taxon>Bactrocera</taxon>
    </lineage>
</organism>
<accession>A0A0K8VQF3</accession>
<sequence length="276" mass="31569">MCHEKAQNMLDNGTLRQLEHMQQYLKRHSASATTTCSTKATREMRESRDLREIRETRELRETREMREPRELRESRDLRDARAERDAHEYARLIDSGAGGGSGRSASNVGNVGAGSSGISSSGNKSQHTESYIKYTKSSHDVILDDNDGLDNNSPQHSSKLIDNNNLQQLLNDPNVLLQLQTLQNFQKMKQQEEQQYKINEMRMQEKEFEKHLQNVLKTQAGGHGVSAESSEFNKEVEFVSVEQKIEYVVPHFGWDISPNWFIKRNYPTLSAPMAIS</sequence>
<feature type="region of interest" description="Disordered" evidence="1">
    <location>
        <begin position="26"/>
        <end position="83"/>
    </location>
</feature>
<protein>
    <submittedName>
        <fullName evidence="3">Uncharacterized protein</fullName>
    </submittedName>
</protein>
<dbReference type="AlphaFoldDB" id="A0A0K8VQF3"/>
<proteinExistence type="predicted"/>
<dbReference type="OrthoDB" id="79367at2759"/>
<dbReference type="EMBL" id="GDHF01011195">
    <property type="protein sequence ID" value="JAI41119.1"/>
    <property type="molecule type" value="Transcribed_RNA"/>
</dbReference>
<feature type="compositionally biased region" description="Basic and acidic residues" evidence="1">
    <location>
        <begin position="40"/>
        <end position="83"/>
    </location>
</feature>
<evidence type="ECO:0000313" key="2">
    <source>
        <dbReference type="EMBL" id="JAI39464.1"/>
    </source>
</evidence>
<name>A0A0K8VQF3_BACLA</name>
<evidence type="ECO:0000256" key="1">
    <source>
        <dbReference type="SAM" id="MobiDB-lite"/>
    </source>
</evidence>